<dbReference type="GO" id="GO:0033573">
    <property type="term" value="C:high-affinity iron permease complex"/>
    <property type="evidence" value="ECO:0007669"/>
    <property type="project" value="InterPro"/>
</dbReference>
<keyword evidence="3" id="KW-0406">Ion transport</keyword>
<protein>
    <submittedName>
        <fullName evidence="9">Ferric iron permease FTR1-like protein</fullName>
    </submittedName>
</protein>
<keyword evidence="3" id="KW-0408">Iron</keyword>
<name>A0A397U2T3_9GLOM</name>
<keyword evidence="6 8" id="KW-0472">Membrane</keyword>
<feature type="transmembrane region" description="Helical" evidence="8">
    <location>
        <begin position="51"/>
        <end position="74"/>
    </location>
</feature>
<comment type="similarity">
    <text evidence="2">Belongs to the oxidase-dependent Fe transporter (OFeT) (TC 9.A.10.1) family.</text>
</comment>
<organism evidence="9 10">
    <name type="scientific">Gigaspora rosea</name>
    <dbReference type="NCBI Taxonomy" id="44941"/>
    <lineage>
        <taxon>Eukaryota</taxon>
        <taxon>Fungi</taxon>
        <taxon>Fungi incertae sedis</taxon>
        <taxon>Mucoromycota</taxon>
        <taxon>Glomeromycotina</taxon>
        <taxon>Glomeromycetes</taxon>
        <taxon>Diversisporales</taxon>
        <taxon>Gigasporaceae</taxon>
        <taxon>Gigaspora</taxon>
    </lineage>
</organism>
<evidence type="ECO:0000313" key="10">
    <source>
        <dbReference type="Proteomes" id="UP000266673"/>
    </source>
</evidence>
<dbReference type="Proteomes" id="UP000266673">
    <property type="component" value="Unassembled WGS sequence"/>
</dbReference>
<feature type="transmembrane region" description="Helical" evidence="8">
    <location>
        <begin position="86"/>
        <end position="110"/>
    </location>
</feature>
<accession>A0A397U2T3</accession>
<dbReference type="AlphaFoldDB" id="A0A397U2T3"/>
<feature type="transmembrane region" description="Helical" evidence="8">
    <location>
        <begin position="12"/>
        <end position="31"/>
    </location>
</feature>
<keyword evidence="5 8" id="KW-1133">Transmembrane helix</keyword>
<dbReference type="OrthoDB" id="4364at2759"/>
<evidence type="ECO:0000256" key="6">
    <source>
        <dbReference type="ARBA" id="ARBA00023136"/>
    </source>
</evidence>
<evidence type="ECO:0000256" key="3">
    <source>
        <dbReference type="ARBA" id="ARBA00022496"/>
    </source>
</evidence>
<dbReference type="Pfam" id="PF03239">
    <property type="entry name" value="FTR1"/>
    <property type="match status" value="1"/>
</dbReference>
<keyword evidence="3" id="KW-0410">Iron transport</keyword>
<evidence type="ECO:0000256" key="2">
    <source>
        <dbReference type="ARBA" id="ARBA00008333"/>
    </source>
</evidence>
<dbReference type="PANTHER" id="PTHR31632:SF2">
    <property type="entry name" value="PLASMA MEMBRANE IRON PERMEASE"/>
    <property type="match status" value="1"/>
</dbReference>
<evidence type="ECO:0000256" key="5">
    <source>
        <dbReference type="ARBA" id="ARBA00022989"/>
    </source>
</evidence>
<dbReference type="PANTHER" id="PTHR31632">
    <property type="entry name" value="IRON TRANSPORTER FTH1"/>
    <property type="match status" value="1"/>
</dbReference>
<evidence type="ECO:0000256" key="1">
    <source>
        <dbReference type="ARBA" id="ARBA00004141"/>
    </source>
</evidence>
<dbReference type="GO" id="GO:0015093">
    <property type="term" value="F:ferrous iron transmembrane transporter activity"/>
    <property type="evidence" value="ECO:0007669"/>
    <property type="project" value="TreeGrafter"/>
</dbReference>
<keyword evidence="10" id="KW-1185">Reference proteome</keyword>
<reference evidence="9 10" key="1">
    <citation type="submission" date="2018-06" db="EMBL/GenBank/DDBJ databases">
        <title>Comparative genomics reveals the genomic features of Rhizophagus irregularis, R. cerebriforme, R. diaphanum and Gigaspora rosea, and their symbiotic lifestyle signature.</title>
        <authorList>
            <person name="Morin E."/>
            <person name="San Clemente H."/>
            <person name="Chen E.C.H."/>
            <person name="De La Providencia I."/>
            <person name="Hainaut M."/>
            <person name="Kuo A."/>
            <person name="Kohler A."/>
            <person name="Murat C."/>
            <person name="Tang N."/>
            <person name="Roy S."/>
            <person name="Loubradou J."/>
            <person name="Henrissat B."/>
            <person name="Grigoriev I.V."/>
            <person name="Corradi N."/>
            <person name="Roux C."/>
            <person name="Martin F.M."/>
        </authorList>
    </citation>
    <scope>NUCLEOTIDE SEQUENCE [LARGE SCALE GENOMIC DNA]</scope>
    <source>
        <strain evidence="9 10">DAOM 194757</strain>
    </source>
</reference>
<dbReference type="EMBL" id="QKWP01002401">
    <property type="protein sequence ID" value="RIB03458.1"/>
    <property type="molecule type" value="Genomic_DNA"/>
</dbReference>
<feature type="transmembrane region" description="Helical" evidence="8">
    <location>
        <begin position="268"/>
        <end position="285"/>
    </location>
</feature>
<keyword evidence="4 8" id="KW-0812">Transmembrane</keyword>
<comment type="caution">
    <text evidence="9">The sequence shown here is derived from an EMBL/GenBank/DDBJ whole genome shotgun (WGS) entry which is preliminary data.</text>
</comment>
<feature type="transmembrane region" description="Helical" evidence="8">
    <location>
        <begin position="138"/>
        <end position="164"/>
    </location>
</feature>
<feature type="transmembrane region" description="Helical" evidence="8">
    <location>
        <begin position="196"/>
        <end position="217"/>
    </location>
</feature>
<sequence length="321" mass="35844">MVYLFDIPAYFILLRETTEITIILAVLLGFIDKLLPDDKDSNLRRHFKKQLWIGSLSGLLVALLIGGVFIAVFYTVAKNLWAQSEAAWEGAFSLIASVVITIMSLTMIGVQQWKQKWENKLKQATESHLGRHNNGSKWALIFLPFTVILREGLESVVFIAGIGYNRSPTGLPIPIITGVATGFIIGWLIYKGSHTFSLTVFFISTTVFLLFIAAGLFSNAVYELHEVTGGQKTVVWSLNCCDSEEDGFWSIMNAIFGWRNVATVDSTVSYFVYWLAIIIAAVIILRRSKAKKIDIKDTTEQDDTTEQTDTNEKDAAQLNAV</sequence>
<comment type="subcellular location">
    <subcellularLocation>
        <location evidence="1">Membrane</location>
        <topology evidence="1">Multi-pass membrane protein</topology>
    </subcellularLocation>
</comment>
<gene>
    <name evidence="9" type="ORF">C2G38_2008966</name>
</gene>
<feature type="transmembrane region" description="Helical" evidence="8">
    <location>
        <begin position="170"/>
        <end position="189"/>
    </location>
</feature>
<proteinExistence type="inferred from homology"/>
<evidence type="ECO:0000256" key="4">
    <source>
        <dbReference type="ARBA" id="ARBA00022692"/>
    </source>
</evidence>
<keyword evidence="3" id="KW-0813">Transport</keyword>
<evidence type="ECO:0000256" key="8">
    <source>
        <dbReference type="SAM" id="Phobius"/>
    </source>
</evidence>
<dbReference type="STRING" id="44941.A0A397U2T3"/>
<feature type="region of interest" description="Disordered" evidence="7">
    <location>
        <begin position="296"/>
        <end position="321"/>
    </location>
</feature>
<evidence type="ECO:0000256" key="7">
    <source>
        <dbReference type="SAM" id="MobiDB-lite"/>
    </source>
</evidence>
<evidence type="ECO:0000313" key="9">
    <source>
        <dbReference type="EMBL" id="RIB03458.1"/>
    </source>
</evidence>
<dbReference type="InterPro" id="IPR004923">
    <property type="entry name" value="FTR1/Fip1/EfeU"/>
</dbReference>